<dbReference type="OrthoDB" id="50239at2157"/>
<evidence type="ECO:0000313" key="1">
    <source>
        <dbReference type="EMBL" id="RZH66413.1"/>
    </source>
</evidence>
<proteinExistence type="predicted"/>
<dbReference type="Proteomes" id="UP000292704">
    <property type="component" value="Unassembled WGS sequence"/>
</dbReference>
<evidence type="ECO:0000313" key="2">
    <source>
        <dbReference type="Proteomes" id="UP000292704"/>
    </source>
</evidence>
<accession>A0A482XWR6</accession>
<dbReference type="Gene3D" id="3.40.50.1820">
    <property type="entry name" value="alpha/beta hydrolase"/>
    <property type="match status" value="1"/>
</dbReference>
<sequence length="204" mass="21530">MDVLLPGGRDVRGTLSEPDGNPAAVVVACPPHPQHGGSRNDPRLVAVSDALVAADIACLRFDYGSWDEGHGERADVRNAIRWARDEYDGTDSLPVGVFGYSFGASESLLASAATPPDAVAALAPTARLEGDLDAAAALADLEVPVCVLYGERDTTADWEPVVDRARDRGDETTALAGDHFFLGKHDEIAATVRSFFEQALLAST</sequence>
<organism evidence="1 2">
    <name type="scientific">Natrinema altunense</name>
    <dbReference type="NCBI Taxonomy" id="222984"/>
    <lineage>
        <taxon>Archaea</taxon>
        <taxon>Methanobacteriati</taxon>
        <taxon>Methanobacteriota</taxon>
        <taxon>Stenosarchaea group</taxon>
        <taxon>Halobacteria</taxon>
        <taxon>Halobacteriales</taxon>
        <taxon>Natrialbaceae</taxon>
        <taxon>Natrinema</taxon>
    </lineage>
</organism>
<protein>
    <submittedName>
        <fullName evidence="1">Alpha/beta hydrolase</fullName>
    </submittedName>
</protein>
<dbReference type="EMBL" id="SHMR01000009">
    <property type="protein sequence ID" value="RZH66413.1"/>
    <property type="molecule type" value="Genomic_DNA"/>
</dbReference>
<dbReference type="SUPFAM" id="SSF53474">
    <property type="entry name" value="alpha/beta-Hydrolases"/>
    <property type="match status" value="1"/>
</dbReference>
<dbReference type="GO" id="GO:0016787">
    <property type="term" value="F:hydrolase activity"/>
    <property type="evidence" value="ECO:0007669"/>
    <property type="project" value="UniProtKB-KW"/>
</dbReference>
<dbReference type="RefSeq" id="WP_130171660.1">
    <property type="nucleotide sequence ID" value="NZ_SHMR01000009.1"/>
</dbReference>
<name>A0A482XWR6_9EURY</name>
<dbReference type="InterPro" id="IPR029058">
    <property type="entry name" value="AB_hydrolase_fold"/>
</dbReference>
<keyword evidence="1" id="KW-0378">Hydrolase</keyword>
<dbReference type="STRING" id="222984.GCA_000731985_02566"/>
<reference evidence="1 2" key="1">
    <citation type="submission" date="2019-02" db="EMBL/GenBank/DDBJ databases">
        <title>Genome analysis provides insights into bioremediation potentialities and Haloocin production by Natrinema altunense strain 4.1R isolated from Chott Douz in Tunisian desert.</title>
        <authorList>
            <person name="Najjari A."/>
            <person name="Youssef N."/>
            <person name="Ben Dhia O."/>
            <person name="Ferjani R."/>
            <person name="El Hidri D."/>
            <person name="Ouzari H.I."/>
            <person name="Cherif A."/>
        </authorList>
    </citation>
    <scope>NUCLEOTIDE SEQUENCE [LARGE SCALE GENOMIC DNA]</scope>
    <source>
        <strain evidence="1 2">4.1R</strain>
    </source>
</reference>
<dbReference type="AlphaFoldDB" id="A0A482XWR6"/>
<gene>
    <name evidence="1" type="ORF">ELS17_17185</name>
</gene>
<comment type="caution">
    <text evidence="1">The sequence shown here is derived from an EMBL/GenBank/DDBJ whole genome shotgun (WGS) entry which is preliminary data.</text>
</comment>